<keyword evidence="3" id="KW-1185">Reference proteome</keyword>
<keyword evidence="1" id="KW-1133">Transmembrane helix</keyword>
<dbReference type="AlphaFoldDB" id="D2R320"/>
<feature type="transmembrane region" description="Helical" evidence="1">
    <location>
        <begin position="12"/>
        <end position="33"/>
    </location>
</feature>
<dbReference type="STRING" id="530564.Psta_4103"/>
<dbReference type="EMBL" id="CP001848">
    <property type="protein sequence ID" value="ADB18753.1"/>
    <property type="molecule type" value="Genomic_DNA"/>
</dbReference>
<protein>
    <submittedName>
        <fullName evidence="2">Uncharacterized protein</fullName>
    </submittedName>
</protein>
<sequence length="120" mass="12839">MQPVLQPLLQGIAFELPMILVFSVGLMLTFTCWKALGAAAIPALVAMSVGILESLCSTPIRVFGLAMLQDNSPESIGTFFNCLAVFHMLHNVGLTILLMLAIFLGRPSLHTLSPAKSLQG</sequence>
<feature type="transmembrane region" description="Helical" evidence="1">
    <location>
        <begin position="40"/>
        <end position="63"/>
    </location>
</feature>
<accession>D2R320</accession>
<dbReference type="Proteomes" id="UP000001887">
    <property type="component" value="Chromosome"/>
</dbReference>
<feature type="transmembrane region" description="Helical" evidence="1">
    <location>
        <begin position="83"/>
        <end position="104"/>
    </location>
</feature>
<dbReference type="KEGG" id="psl:Psta_4103"/>
<evidence type="ECO:0000256" key="1">
    <source>
        <dbReference type="SAM" id="Phobius"/>
    </source>
</evidence>
<dbReference type="HOGENOM" id="CLU_2047502_0_0_0"/>
<keyword evidence="1" id="KW-0472">Membrane</keyword>
<organism evidence="2 3">
    <name type="scientific">Pirellula staleyi (strain ATCC 27377 / DSM 6068 / ICPB 4128)</name>
    <name type="common">Pirella staleyi</name>
    <dbReference type="NCBI Taxonomy" id="530564"/>
    <lineage>
        <taxon>Bacteria</taxon>
        <taxon>Pseudomonadati</taxon>
        <taxon>Planctomycetota</taxon>
        <taxon>Planctomycetia</taxon>
        <taxon>Pirellulales</taxon>
        <taxon>Pirellulaceae</taxon>
        <taxon>Pirellula</taxon>
    </lineage>
</organism>
<evidence type="ECO:0000313" key="3">
    <source>
        <dbReference type="Proteomes" id="UP000001887"/>
    </source>
</evidence>
<gene>
    <name evidence="2" type="ordered locus">Psta_4103</name>
</gene>
<evidence type="ECO:0000313" key="2">
    <source>
        <dbReference type="EMBL" id="ADB18753.1"/>
    </source>
</evidence>
<proteinExistence type="predicted"/>
<reference evidence="2 3" key="1">
    <citation type="journal article" date="2009" name="Stand. Genomic Sci.">
        <title>Complete genome sequence of Pirellula staleyi type strain (ATCC 27377).</title>
        <authorList>
            <person name="Clum A."/>
            <person name="Tindall B.J."/>
            <person name="Sikorski J."/>
            <person name="Ivanova N."/>
            <person name="Mavrommatis K."/>
            <person name="Lucas S."/>
            <person name="Glavina del Rio T."/>
            <person name="Nolan M."/>
            <person name="Chen F."/>
            <person name="Tice H."/>
            <person name="Pitluck S."/>
            <person name="Cheng J.F."/>
            <person name="Chertkov O."/>
            <person name="Brettin T."/>
            <person name="Han C."/>
            <person name="Detter J.C."/>
            <person name="Kuske C."/>
            <person name="Bruce D."/>
            <person name="Goodwin L."/>
            <person name="Ovchinikova G."/>
            <person name="Pati A."/>
            <person name="Mikhailova N."/>
            <person name="Chen A."/>
            <person name="Palaniappan K."/>
            <person name="Land M."/>
            <person name="Hauser L."/>
            <person name="Chang Y.J."/>
            <person name="Jeffries C.D."/>
            <person name="Chain P."/>
            <person name="Rohde M."/>
            <person name="Goker M."/>
            <person name="Bristow J."/>
            <person name="Eisen J.A."/>
            <person name="Markowitz V."/>
            <person name="Hugenholtz P."/>
            <person name="Kyrpides N.C."/>
            <person name="Klenk H.P."/>
            <person name="Lapidus A."/>
        </authorList>
    </citation>
    <scope>NUCLEOTIDE SEQUENCE [LARGE SCALE GENOMIC DNA]</scope>
    <source>
        <strain evidence="3">ATCC 27377 / DSM 6068 / ICPB 4128</strain>
    </source>
</reference>
<keyword evidence="1" id="KW-0812">Transmembrane</keyword>
<name>D2R320_PIRSD</name>